<dbReference type="EMBL" id="JAMZEB010000001">
    <property type="protein sequence ID" value="MCP2353219.1"/>
    <property type="molecule type" value="Genomic_DNA"/>
</dbReference>
<dbReference type="Pfam" id="PF13602">
    <property type="entry name" value="ADH_zinc_N_2"/>
    <property type="match status" value="1"/>
</dbReference>
<feature type="domain" description="Enoyl reductase (ER)" evidence="3">
    <location>
        <begin position="51"/>
        <end position="348"/>
    </location>
</feature>
<keyword evidence="1" id="KW-0560">Oxidoreductase</keyword>
<evidence type="ECO:0000256" key="1">
    <source>
        <dbReference type="ARBA" id="ARBA00023002"/>
    </source>
</evidence>
<dbReference type="Proteomes" id="UP001139648">
    <property type="component" value="Unassembled WGS sequence"/>
</dbReference>
<dbReference type="SMART" id="SM00829">
    <property type="entry name" value="PKS_ER"/>
    <property type="match status" value="1"/>
</dbReference>
<comment type="caution">
    <text evidence="4">The sequence shown here is derived from an EMBL/GenBank/DDBJ whole genome shotgun (WGS) entry which is preliminary data.</text>
</comment>
<dbReference type="CDD" id="cd05289">
    <property type="entry name" value="MDR_like_2"/>
    <property type="match status" value="1"/>
</dbReference>
<feature type="region of interest" description="Disordered" evidence="2">
    <location>
        <begin position="1"/>
        <end position="36"/>
    </location>
</feature>
<feature type="compositionally biased region" description="Basic residues" evidence="2">
    <location>
        <begin position="14"/>
        <end position="23"/>
    </location>
</feature>
<dbReference type="PANTHER" id="PTHR11695">
    <property type="entry name" value="ALCOHOL DEHYDROGENASE RELATED"/>
    <property type="match status" value="1"/>
</dbReference>
<evidence type="ECO:0000256" key="2">
    <source>
        <dbReference type="SAM" id="MobiDB-lite"/>
    </source>
</evidence>
<dbReference type="AlphaFoldDB" id="A0A9X2G604"/>
<dbReference type="Gene3D" id="3.90.180.10">
    <property type="entry name" value="Medium-chain alcohol dehydrogenases, catalytic domain"/>
    <property type="match status" value="1"/>
</dbReference>
<proteinExistence type="predicted"/>
<sequence>MPLLSSPSIAEAGHRRRSRRRIHSGSTKGPPMGEGTTTAARMHAIIQESAGGPEVLTLAEVERPEPLPTEVLVRVLAAGVNPTDWKARRHGRLLGDPPAILGWDVSGVVEAVGPGVARFRPGDEVFGMPRFPHKAGGYAQYVTAPSRHFTRKPAGIDHVHAAALPLAALTAWQVLHDAANVQPGQRVLIHAAAGGVGHLAVQLAKHLGAYVIGTARTPKHAFVHALGADKVIDYTREDFAETVQDVDLVIDSIGGDYEARSLRTLRNGGTLALLNPEPDEDLLRQAGERGIWAGFVLVEPDNAAMATIAELVEAGRLRVKVDTVLPFEQAAKAHELGETGRTTGKIVLTVNG</sequence>
<keyword evidence="5" id="KW-1185">Reference proteome</keyword>
<organism evidence="4 5">
    <name type="scientific">Nonomuraea thailandensis</name>
    <dbReference type="NCBI Taxonomy" id="1188745"/>
    <lineage>
        <taxon>Bacteria</taxon>
        <taxon>Bacillati</taxon>
        <taxon>Actinomycetota</taxon>
        <taxon>Actinomycetes</taxon>
        <taxon>Streptosporangiales</taxon>
        <taxon>Streptosporangiaceae</taxon>
        <taxon>Nonomuraea</taxon>
    </lineage>
</organism>
<dbReference type="InterPro" id="IPR002364">
    <property type="entry name" value="Quin_OxRdtase/zeta-crystal_CS"/>
</dbReference>
<dbReference type="GO" id="GO:0008270">
    <property type="term" value="F:zinc ion binding"/>
    <property type="evidence" value="ECO:0007669"/>
    <property type="project" value="InterPro"/>
</dbReference>
<dbReference type="Gene3D" id="3.40.50.720">
    <property type="entry name" value="NAD(P)-binding Rossmann-like Domain"/>
    <property type="match status" value="1"/>
</dbReference>
<reference evidence="4" key="1">
    <citation type="submission" date="2022-06" db="EMBL/GenBank/DDBJ databases">
        <title>Sequencing the genomes of 1000 actinobacteria strains.</title>
        <authorList>
            <person name="Klenk H.-P."/>
        </authorList>
    </citation>
    <scope>NUCLEOTIDE SEQUENCE</scope>
    <source>
        <strain evidence="4">DSM 46694</strain>
    </source>
</reference>
<dbReference type="Pfam" id="PF08240">
    <property type="entry name" value="ADH_N"/>
    <property type="match status" value="1"/>
</dbReference>
<dbReference type="PROSITE" id="PS01162">
    <property type="entry name" value="QOR_ZETA_CRYSTAL"/>
    <property type="match status" value="1"/>
</dbReference>
<dbReference type="InterPro" id="IPR050700">
    <property type="entry name" value="YIM1/Zinc_Alcohol_DH_Fams"/>
</dbReference>
<evidence type="ECO:0000259" key="3">
    <source>
        <dbReference type="SMART" id="SM00829"/>
    </source>
</evidence>
<dbReference type="InterPro" id="IPR011032">
    <property type="entry name" value="GroES-like_sf"/>
</dbReference>
<dbReference type="InterPro" id="IPR020843">
    <property type="entry name" value="ER"/>
</dbReference>
<dbReference type="InterPro" id="IPR036291">
    <property type="entry name" value="NAD(P)-bd_dom_sf"/>
</dbReference>
<protein>
    <submittedName>
        <fullName evidence="4">NADPH:quinone reductase-like Zn-dependent oxidoreductase</fullName>
    </submittedName>
</protein>
<evidence type="ECO:0000313" key="4">
    <source>
        <dbReference type="EMBL" id="MCP2353219.1"/>
    </source>
</evidence>
<dbReference type="SUPFAM" id="SSF50129">
    <property type="entry name" value="GroES-like"/>
    <property type="match status" value="1"/>
</dbReference>
<accession>A0A9X2G604</accession>
<dbReference type="PANTHER" id="PTHR11695:SF294">
    <property type="entry name" value="RETICULON-4-INTERACTING PROTEIN 1, MITOCHONDRIAL"/>
    <property type="match status" value="1"/>
</dbReference>
<dbReference type="InterPro" id="IPR013154">
    <property type="entry name" value="ADH-like_N"/>
</dbReference>
<dbReference type="GO" id="GO:0016491">
    <property type="term" value="F:oxidoreductase activity"/>
    <property type="evidence" value="ECO:0007669"/>
    <property type="project" value="UniProtKB-KW"/>
</dbReference>
<dbReference type="SUPFAM" id="SSF51735">
    <property type="entry name" value="NAD(P)-binding Rossmann-fold domains"/>
    <property type="match status" value="1"/>
</dbReference>
<name>A0A9X2G604_9ACTN</name>
<gene>
    <name evidence="4" type="ORF">HD597_000239</name>
</gene>
<evidence type="ECO:0000313" key="5">
    <source>
        <dbReference type="Proteomes" id="UP001139648"/>
    </source>
</evidence>